<keyword evidence="1" id="KW-0732">Signal</keyword>
<name>A0ABS8PP29_9BACT</name>
<evidence type="ECO:0000256" key="1">
    <source>
        <dbReference type="SAM" id="SignalP"/>
    </source>
</evidence>
<dbReference type="PANTHER" id="PTHR41913">
    <property type="entry name" value="DUF1684 DOMAIN-CONTAINING PROTEIN"/>
    <property type="match status" value="1"/>
</dbReference>
<gene>
    <name evidence="2" type="ORF">LQ567_08760</name>
</gene>
<accession>A0ABS8PP29</accession>
<reference evidence="2 3" key="1">
    <citation type="submission" date="2021-11" db="EMBL/GenBank/DDBJ databases">
        <title>Genomic of Niabella pedocola.</title>
        <authorList>
            <person name="Wu T."/>
        </authorList>
    </citation>
    <scope>NUCLEOTIDE SEQUENCE [LARGE SCALE GENOMIC DNA]</scope>
    <source>
        <strain evidence="2 3">JCM 31011</strain>
    </source>
</reference>
<dbReference type="Proteomes" id="UP001199816">
    <property type="component" value="Unassembled WGS sequence"/>
</dbReference>
<dbReference type="Pfam" id="PF07920">
    <property type="entry name" value="DUF1684"/>
    <property type="match status" value="1"/>
</dbReference>
<organism evidence="2 3">
    <name type="scientific">Niabella pedocola</name>
    <dbReference type="NCBI Taxonomy" id="1752077"/>
    <lineage>
        <taxon>Bacteria</taxon>
        <taxon>Pseudomonadati</taxon>
        <taxon>Bacteroidota</taxon>
        <taxon>Chitinophagia</taxon>
        <taxon>Chitinophagales</taxon>
        <taxon>Chitinophagaceae</taxon>
        <taxon>Niabella</taxon>
    </lineage>
</organism>
<feature type="signal peptide" evidence="1">
    <location>
        <begin position="1"/>
        <end position="19"/>
    </location>
</feature>
<dbReference type="EMBL" id="JAJNEC010000005">
    <property type="protein sequence ID" value="MCD2422848.1"/>
    <property type="molecule type" value="Genomic_DNA"/>
</dbReference>
<evidence type="ECO:0000313" key="2">
    <source>
        <dbReference type="EMBL" id="MCD2422848.1"/>
    </source>
</evidence>
<dbReference type="InterPro" id="IPR012467">
    <property type="entry name" value="DUF1684"/>
</dbReference>
<comment type="caution">
    <text evidence="2">The sequence shown here is derived from an EMBL/GenBank/DDBJ whole genome shotgun (WGS) entry which is preliminary data.</text>
</comment>
<protein>
    <submittedName>
        <fullName evidence="2">DUF1684 domain-containing protein</fullName>
    </submittedName>
</protein>
<dbReference type="RefSeq" id="WP_231004125.1">
    <property type="nucleotide sequence ID" value="NZ_JAJNEC010000005.1"/>
</dbReference>
<feature type="chain" id="PRO_5046977923" evidence="1">
    <location>
        <begin position="20"/>
        <end position="197"/>
    </location>
</feature>
<evidence type="ECO:0000313" key="3">
    <source>
        <dbReference type="Proteomes" id="UP001199816"/>
    </source>
</evidence>
<keyword evidence="3" id="KW-1185">Reference proteome</keyword>
<sequence length="197" mass="22944">MKQAFLYLAAWCISLAAHAQDAYKDSIDRFITDYVKNHQVVTGAEKQYFRFFPADERYRVTAHFQKEAKSYWFPVPTSSGKPKQYRVYGWLLFTLNGSPQKLAVYQSQLLLQKEEYFDYLFLPFKDATNGKESYETGRYIDLKTTDIKNDAVILDFNKAYNPYCAYVSTGYSCPFPPKENHLKVAVNAGEKQFAREH</sequence>
<dbReference type="PANTHER" id="PTHR41913:SF1">
    <property type="entry name" value="DUF1684 DOMAIN-CONTAINING PROTEIN"/>
    <property type="match status" value="1"/>
</dbReference>
<proteinExistence type="predicted"/>